<feature type="domain" description="Aminoacyl-tRNA synthetase class I anticodon-binding" evidence="9">
    <location>
        <begin position="445"/>
        <end position="570"/>
    </location>
</feature>
<dbReference type="Gene3D" id="3.40.50.620">
    <property type="entry name" value="HUPs"/>
    <property type="match status" value="1"/>
</dbReference>
<dbReference type="HAMAP" id="MF_00022">
    <property type="entry name" value="Glu_tRNA_synth_type1"/>
    <property type="match status" value="1"/>
</dbReference>
<dbReference type="InterPro" id="IPR033910">
    <property type="entry name" value="GluRS_core"/>
</dbReference>
<protein>
    <recommendedName>
        <fullName evidence="7">Glutamate--tRNA ligase</fullName>
        <ecNumber evidence="7">6.1.1.17</ecNumber>
    </recommendedName>
    <alternativeName>
        <fullName evidence="7">Glutamyl-tRNA synthetase</fullName>
        <shortName evidence="7">GluRS</shortName>
    </alternativeName>
</protein>
<dbReference type="InterPro" id="IPR049940">
    <property type="entry name" value="GluQ/Sye"/>
</dbReference>
<evidence type="ECO:0000256" key="4">
    <source>
        <dbReference type="ARBA" id="ARBA00022840"/>
    </source>
</evidence>
<comment type="caution">
    <text evidence="7">Lacks conserved residue(s) required for the propagation of feature annotation.</text>
</comment>
<dbReference type="GO" id="GO:0006424">
    <property type="term" value="P:glutamyl-tRNA aminoacylation"/>
    <property type="evidence" value="ECO:0007669"/>
    <property type="project" value="UniProtKB-UniRule"/>
</dbReference>
<feature type="binding site" evidence="7">
    <location>
        <position position="335"/>
    </location>
    <ligand>
        <name>ATP</name>
        <dbReference type="ChEBI" id="CHEBI:30616"/>
    </ligand>
</feature>
<feature type="domain" description="Glutamyl/glutaminyl-tRNA synthetase class Ib catalytic" evidence="8">
    <location>
        <begin position="3"/>
        <end position="310"/>
    </location>
</feature>
<dbReference type="InterPro" id="IPR014729">
    <property type="entry name" value="Rossmann-like_a/b/a_fold"/>
</dbReference>
<dbReference type="InterPro" id="IPR000924">
    <property type="entry name" value="Glu/Gln-tRNA-synth"/>
</dbReference>
<evidence type="ECO:0000259" key="8">
    <source>
        <dbReference type="Pfam" id="PF00749"/>
    </source>
</evidence>
<dbReference type="GO" id="GO:0004818">
    <property type="term" value="F:glutamate-tRNA ligase activity"/>
    <property type="evidence" value="ECO:0007669"/>
    <property type="project" value="UniProtKB-UniRule"/>
</dbReference>
<keyword evidence="7" id="KW-0963">Cytoplasm</keyword>
<organism evidence="10 11">
    <name type="scientific">Chryseobacterium nematophagum</name>
    <dbReference type="NCBI Taxonomy" id="2305228"/>
    <lineage>
        <taxon>Bacteria</taxon>
        <taxon>Pseudomonadati</taxon>
        <taxon>Bacteroidota</taxon>
        <taxon>Flavobacteriia</taxon>
        <taxon>Flavobacteriales</taxon>
        <taxon>Weeksellaceae</taxon>
        <taxon>Chryseobacterium group</taxon>
        <taxon>Chryseobacterium</taxon>
    </lineage>
</organism>
<dbReference type="Gene3D" id="1.10.1160.10">
    <property type="entry name" value="Glutamyl-trna Synthetase, Domain 2"/>
    <property type="match status" value="1"/>
</dbReference>
<evidence type="ECO:0000256" key="3">
    <source>
        <dbReference type="ARBA" id="ARBA00022741"/>
    </source>
</evidence>
<dbReference type="GO" id="GO:0008270">
    <property type="term" value="F:zinc ion binding"/>
    <property type="evidence" value="ECO:0007669"/>
    <property type="project" value="InterPro"/>
</dbReference>
<dbReference type="GO" id="GO:0000049">
    <property type="term" value="F:tRNA binding"/>
    <property type="evidence" value="ECO:0007669"/>
    <property type="project" value="InterPro"/>
</dbReference>
<dbReference type="EC" id="6.1.1.17" evidence="7"/>
<evidence type="ECO:0000256" key="2">
    <source>
        <dbReference type="ARBA" id="ARBA00022598"/>
    </source>
</evidence>
<keyword evidence="6 7" id="KW-0030">Aminoacyl-tRNA synthetase</keyword>
<comment type="subunit">
    <text evidence="7">Monomer.</text>
</comment>
<dbReference type="InterPro" id="IPR020061">
    <property type="entry name" value="Glu_tRNA_lig_a-bdl"/>
</dbReference>
<dbReference type="Pfam" id="PF00749">
    <property type="entry name" value="tRNA-synt_1c"/>
    <property type="match status" value="2"/>
</dbReference>
<dbReference type="AlphaFoldDB" id="A0A3M7TM37"/>
<keyword evidence="2 7" id="KW-0436">Ligase</keyword>
<dbReference type="GO" id="GO:0005524">
    <property type="term" value="F:ATP binding"/>
    <property type="evidence" value="ECO:0007669"/>
    <property type="project" value="UniProtKB-UniRule"/>
</dbReference>
<feature type="domain" description="Glutamyl/glutaminyl-tRNA synthetase class Ib catalytic" evidence="8">
    <location>
        <begin position="360"/>
        <end position="417"/>
    </location>
</feature>
<dbReference type="PROSITE" id="PS00178">
    <property type="entry name" value="AA_TRNA_LIGASE_I"/>
    <property type="match status" value="1"/>
</dbReference>
<feature type="short sequence motif" description="'KMSKS' region" evidence="7">
    <location>
        <begin position="332"/>
        <end position="336"/>
    </location>
</feature>
<evidence type="ECO:0000256" key="7">
    <source>
        <dbReference type="HAMAP-Rule" id="MF_00022"/>
    </source>
</evidence>
<dbReference type="EMBL" id="QWIU01000002">
    <property type="protein sequence ID" value="RNA63649.1"/>
    <property type="molecule type" value="Genomic_DNA"/>
</dbReference>
<dbReference type="InterPro" id="IPR008925">
    <property type="entry name" value="aa_tRNA-synth_I_cd-bd_sf"/>
</dbReference>
<comment type="caution">
    <text evidence="10">The sequence shown here is derived from an EMBL/GenBank/DDBJ whole genome shotgun (WGS) entry which is preliminary data.</text>
</comment>
<comment type="function">
    <text evidence="7">Catalyzes the attachment of glutamate to tRNA(Glu) in a two-step reaction: glutamate is first activated by ATP to form Glu-AMP and then transferred to the acceptor end of tRNA(Glu).</text>
</comment>
<dbReference type="NCBIfam" id="TIGR00464">
    <property type="entry name" value="gltX_bact"/>
    <property type="match status" value="1"/>
</dbReference>
<dbReference type="InterPro" id="IPR020751">
    <property type="entry name" value="aa-tRNA-synth_I_codon-bd_sub2"/>
</dbReference>
<dbReference type="OrthoDB" id="9807503at2"/>
<dbReference type="Proteomes" id="UP000278775">
    <property type="component" value="Unassembled WGS sequence"/>
</dbReference>
<keyword evidence="4 7" id="KW-0067">ATP-binding</keyword>
<name>A0A3M7TM37_9FLAO</name>
<dbReference type="InterPro" id="IPR045462">
    <property type="entry name" value="aa-tRNA-synth_I_cd-bd"/>
</dbReference>
<keyword evidence="3 7" id="KW-0547">Nucleotide-binding</keyword>
<dbReference type="SUPFAM" id="SSF48163">
    <property type="entry name" value="An anticodon-binding domain of class I aminoacyl-tRNA synthetases"/>
    <property type="match status" value="1"/>
</dbReference>
<evidence type="ECO:0000256" key="6">
    <source>
        <dbReference type="ARBA" id="ARBA00023146"/>
    </source>
</evidence>
<evidence type="ECO:0000313" key="10">
    <source>
        <dbReference type="EMBL" id="RNA63649.1"/>
    </source>
</evidence>
<dbReference type="PANTHER" id="PTHR43311:SF2">
    <property type="entry name" value="GLUTAMATE--TRNA LIGASE, MITOCHONDRIAL-RELATED"/>
    <property type="match status" value="1"/>
</dbReference>
<keyword evidence="5 7" id="KW-0648">Protein biosynthesis</keyword>
<dbReference type="SUPFAM" id="SSF52374">
    <property type="entry name" value="Nucleotidylyl transferase"/>
    <property type="match status" value="2"/>
</dbReference>
<gene>
    <name evidence="7 10" type="primary">gltX</name>
    <name evidence="10" type="ORF">D1631_17875</name>
</gene>
<dbReference type="PRINTS" id="PR00987">
    <property type="entry name" value="TRNASYNTHGLU"/>
</dbReference>
<dbReference type="InterPro" id="IPR020058">
    <property type="entry name" value="Glu/Gln-tRNA-synth_Ib_cat-dom"/>
</dbReference>
<evidence type="ECO:0000313" key="11">
    <source>
        <dbReference type="Proteomes" id="UP000278775"/>
    </source>
</evidence>
<proteinExistence type="inferred from homology"/>
<dbReference type="Pfam" id="PF19269">
    <property type="entry name" value="Anticodon_2"/>
    <property type="match status" value="1"/>
</dbReference>
<comment type="similarity">
    <text evidence="1 7">Belongs to the class-I aminoacyl-tRNA synthetase family. Glutamate--tRNA ligase type 1 subfamily.</text>
</comment>
<feature type="short sequence motif" description="'HIGH' region" evidence="7">
    <location>
        <begin position="10"/>
        <end position="20"/>
    </location>
</feature>
<dbReference type="Gene3D" id="1.10.10.350">
    <property type="match status" value="1"/>
</dbReference>
<reference evidence="10 11" key="1">
    <citation type="submission" date="2018-08" db="EMBL/GenBank/DDBJ databases">
        <title>Chryseobacterium nematophagum: a novel matrix digesting pathogen of nematodes.</title>
        <authorList>
            <person name="Page A."/>
            <person name="Roberts M."/>
            <person name="Felix M.-A."/>
            <person name="Weir W."/>
        </authorList>
    </citation>
    <scope>NUCLEOTIDE SEQUENCE [LARGE SCALE GENOMIC DNA]</scope>
    <source>
        <strain evidence="10 11">JUb129</strain>
    </source>
</reference>
<evidence type="ECO:0000256" key="5">
    <source>
        <dbReference type="ARBA" id="ARBA00022917"/>
    </source>
</evidence>
<comment type="subcellular location">
    <subcellularLocation>
        <location evidence="7">Cytoplasm</location>
    </subcellularLocation>
</comment>
<evidence type="ECO:0000256" key="1">
    <source>
        <dbReference type="ARBA" id="ARBA00007894"/>
    </source>
</evidence>
<comment type="catalytic activity">
    <reaction evidence="7">
        <text>tRNA(Glu) + L-glutamate + ATP = L-glutamyl-tRNA(Glu) + AMP + diphosphate</text>
        <dbReference type="Rhea" id="RHEA:23540"/>
        <dbReference type="Rhea" id="RHEA-COMP:9663"/>
        <dbReference type="Rhea" id="RHEA-COMP:9680"/>
        <dbReference type="ChEBI" id="CHEBI:29985"/>
        <dbReference type="ChEBI" id="CHEBI:30616"/>
        <dbReference type="ChEBI" id="CHEBI:33019"/>
        <dbReference type="ChEBI" id="CHEBI:78442"/>
        <dbReference type="ChEBI" id="CHEBI:78520"/>
        <dbReference type="ChEBI" id="CHEBI:456215"/>
        <dbReference type="EC" id="6.1.1.17"/>
    </reaction>
</comment>
<dbReference type="InterPro" id="IPR001412">
    <property type="entry name" value="aa-tRNA-synth_I_CS"/>
</dbReference>
<dbReference type="PANTHER" id="PTHR43311">
    <property type="entry name" value="GLUTAMATE--TRNA LIGASE"/>
    <property type="match status" value="1"/>
</dbReference>
<dbReference type="CDD" id="cd00808">
    <property type="entry name" value="GluRS_core"/>
    <property type="match status" value="1"/>
</dbReference>
<dbReference type="GO" id="GO:0005829">
    <property type="term" value="C:cytosol"/>
    <property type="evidence" value="ECO:0007669"/>
    <property type="project" value="TreeGrafter"/>
</dbReference>
<evidence type="ECO:0000259" key="9">
    <source>
        <dbReference type="Pfam" id="PF19269"/>
    </source>
</evidence>
<sequence length="578" mass="66193">MDKVRVRFAPSPTGPLHLGGVRTALYDYLFAKNQGGEFVLRIEDTDTARYVEGAEEYIEEALEWCGIIADESPKKGGKFAPYRQSERRHIYDKYTEQILKTDYAYIAFDTPEELDAIRSEFEAKNEVFSYDNKTRNRLKNSLTLSEEEVQKLLNEKKPYVVRFKMPVDRTLNLEDIIRGKSSVNTNTLDDKVLVKNDGMPTYHFANIIDDHEMEISHVIRGEEWLPSLGLHTLLYEAMGWEAPQFAHLSLILKPDVSTLIDKDNIDAITKSFTEEFVAKNDQFSFDESAALIKSFFSEVKSPRFKSMLGENEKDNPLTASVKQFLKKGLSGKLSKRDGDKFGFPVFPLNFTDPATGNISKGYRESGYLPEAFINMVSLLGWSPANDREILSLDEMAKEFDLYKVHKAGARFSKEKSEWFNHQYIQKKSNDELLTILRNSGLNLNISDDKLLKIIHLMKERTTFPIEIYENGKFFFEAPQSYDEKASKKAWNESTSEILNNLILKLNGTDFNAESLKQSVHDFAEEKGLGMGKIMMPLRLSLVGELKGPDVPDILEILEKEESINRINKAIQHFNEILM</sequence>
<dbReference type="InterPro" id="IPR004527">
    <property type="entry name" value="Glu-tRNA-ligase_bac/mito"/>
</dbReference>
<dbReference type="RefSeq" id="WP_122637583.1">
    <property type="nucleotide sequence ID" value="NZ_QWIU01000002.1"/>
</dbReference>
<accession>A0A3M7TM37</accession>